<evidence type="ECO:0000313" key="3">
    <source>
        <dbReference type="EMBL" id="MBA0852798.1"/>
    </source>
</evidence>
<dbReference type="Pfam" id="PF13456">
    <property type="entry name" value="RVT_3"/>
    <property type="match status" value="1"/>
</dbReference>
<gene>
    <name evidence="3" type="ORF">Goshw_009913</name>
</gene>
<proteinExistence type="predicted"/>
<dbReference type="OrthoDB" id="10587603at2759"/>
<feature type="domain" description="RNase H type-1" evidence="2">
    <location>
        <begin position="46"/>
        <end position="112"/>
    </location>
</feature>
<name>A0A7J9L294_GOSSC</name>
<evidence type="ECO:0000313" key="4">
    <source>
        <dbReference type="Proteomes" id="UP000593576"/>
    </source>
</evidence>
<feature type="region of interest" description="Disordered" evidence="1">
    <location>
        <begin position="117"/>
        <end position="158"/>
    </location>
</feature>
<sequence length="158" mass="16772">MPVVGYHMKFESDRGVIVSMAPTIVFKEYSTTGTAIVIIWALYDLEASSSGIIIRDTKGLIMVAAYSWNRNISYMVAVETLAAIQAVQFSQKMGFHKVEVEGDLLVIVSKLRMQGLDRSEGGSPAGEGGLHSEEGRSMGGGGVSGDLRDSGGRGKGAV</sequence>
<comment type="caution">
    <text evidence="3">The sequence shown here is derived from an EMBL/GenBank/DDBJ whole genome shotgun (WGS) entry which is preliminary data.</text>
</comment>
<organism evidence="3 4">
    <name type="scientific">Gossypium schwendimanii</name>
    <name type="common">Cotton</name>
    <dbReference type="NCBI Taxonomy" id="34291"/>
    <lineage>
        <taxon>Eukaryota</taxon>
        <taxon>Viridiplantae</taxon>
        <taxon>Streptophyta</taxon>
        <taxon>Embryophyta</taxon>
        <taxon>Tracheophyta</taxon>
        <taxon>Spermatophyta</taxon>
        <taxon>Magnoliopsida</taxon>
        <taxon>eudicotyledons</taxon>
        <taxon>Gunneridae</taxon>
        <taxon>Pentapetalae</taxon>
        <taxon>rosids</taxon>
        <taxon>malvids</taxon>
        <taxon>Malvales</taxon>
        <taxon>Malvaceae</taxon>
        <taxon>Malvoideae</taxon>
        <taxon>Gossypium</taxon>
    </lineage>
</organism>
<accession>A0A7J9L294</accession>
<dbReference type="EMBL" id="JABFAF010000004">
    <property type="protein sequence ID" value="MBA0852798.1"/>
    <property type="molecule type" value="Genomic_DNA"/>
</dbReference>
<evidence type="ECO:0000256" key="1">
    <source>
        <dbReference type="SAM" id="MobiDB-lite"/>
    </source>
</evidence>
<protein>
    <recommendedName>
        <fullName evidence="2">RNase H type-1 domain-containing protein</fullName>
    </recommendedName>
</protein>
<dbReference type="GO" id="GO:0004523">
    <property type="term" value="F:RNA-DNA hybrid ribonuclease activity"/>
    <property type="evidence" value="ECO:0007669"/>
    <property type="project" value="InterPro"/>
</dbReference>
<dbReference type="InterPro" id="IPR002156">
    <property type="entry name" value="RNaseH_domain"/>
</dbReference>
<evidence type="ECO:0000259" key="2">
    <source>
        <dbReference type="Pfam" id="PF13456"/>
    </source>
</evidence>
<dbReference type="AlphaFoldDB" id="A0A7J9L294"/>
<reference evidence="3 4" key="1">
    <citation type="journal article" date="2019" name="Genome Biol. Evol.">
        <title>Insights into the evolution of the New World diploid cottons (Gossypium, subgenus Houzingenia) based on genome sequencing.</title>
        <authorList>
            <person name="Grover C.E."/>
            <person name="Arick M.A. 2nd"/>
            <person name="Thrash A."/>
            <person name="Conover J.L."/>
            <person name="Sanders W.S."/>
            <person name="Peterson D.G."/>
            <person name="Frelichowski J.E."/>
            <person name="Scheffler J.A."/>
            <person name="Scheffler B.E."/>
            <person name="Wendel J.F."/>
        </authorList>
    </citation>
    <scope>NUCLEOTIDE SEQUENCE [LARGE SCALE GENOMIC DNA]</scope>
    <source>
        <strain evidence="3">1</strain>
        <tissue evidence="3">Leaf</tissue>
    </source>
</reference>
<dbReference type="Proteomes" id="UP000593576">
    <property type="component" value="Unassembled WGS sequence"/>
</dbReference>
<keyword evidence="4" id="KW-1185">Reference proteome</keyword>
<dbReference type="GO" id="GO:0003676">
    <property type="term" value="F:nucleic acid binding"/>
    <property type="evidence" value="ECO:0007669"/>
    <property type="project" value="InterPro"/>
</dbReference>